<dbReference type="EMBL" id="CP021023">
    <property type="protein sequence ID" value="ARN55919.1"/>
    <property type="molecule type" value="Genomic_DNA"/>
</dbReference>
<name>A0A1W6LJI1_9BACT</name>
<dbReference type="KEGG" id="pbp:STSP1_00286"/>
<accession>A0A1W6LJI1</accession>
<dbReference type="AlphaFoldDB" id="A0A1W6LJI1"/>
<keyword evidence="2" id="KW-1185">Reference proteome</keyword>
<dbReference type="RefSeq" id="WP_085754642.1">
    <property type="nucleotide sequence ID" value="NZ_CP021023.1"/>
</dbReference>
<evidence type="ECO:0008006" key="3">
    <source>
        <dbReference type="Google" id="ProtNLM"/>
    </source>
</evidence>
<reference evidence="2" key="1">
    <citation type="submission" date="2017-04" db="EMBL/GenBank/DDBJ databases">
        <title>Comparative genomics and description of representatives of a novel lineage of planctomycetes thriving in anoxic sediments.</title>
        <authorList>
            <person name="Spring S."/>
            <person name="Bunk B."/>
            <person name="Sproer C."/>
        </authorList>
    </citation>
    <scope>NUCLEOTIDE SEQUENCE [LARGE SCALE GENOMIC DNA]</scope>
    <source>
        <strain evidence="2">ST-PulAB-D4</strain>
    </source>
</reference>
<dbReference type="Proteomes" id="UP000193334">
    <property type="component" value="Chromosome"/>
</dbReference>
<sequence>MKSKTVKLSTFISFALMSIVLISGCDKESDSSKEILQMIKNTKPVKAASEDGGLRDLSLYEALKTHQEHEHSSHHHEDDNHYHHEYKAHQHDELTHFCLGITTGFKAIQFADAQLSPNSRLNPKELEISVNGAMEGVWDIFSIYAGSKREFEGTDKPMSSSSFTFTAKTPDAAQELKFRLKKTIIPEKFFKLKNKGYGCGNKELGEAKNKALRKILSSSAQECFELVNNTSD</sequence>
<evidence type="ECO:0000313" key="1">
    <source>
        <dbReference type="EMBL" id="ARN55919.1"/>
    </source>
</evidence>
<evidence type="ECO:0000313" key="2">
    <source>
        <dbReference type="Proteomes" id="UP000193334"/>
    </source>
</evidence>
<dbReference type="PROSITE" id="PS51257">
    <property type="entry name" value="PROKAR_LIPOPROTEIN"/>
    <property type="match status" value="1"/>
</dbReference>
<proteinExistence type="predicted"/>
<gene>
    <name evidence="1" type="ORF">STSP1_00286</name>
</gene>
<dbReference type="STRING" id="1941349.STSP1_00286"/>
<organism evidence="1 2">
    <name type="scientific">Sedimentisphaera salicampi</name>
    <dbReference type="NCBI Taxonomy" id="1941349"/>
    <lineage>
        <taxon>Bacteria</taxon>
        <taxon>Pseudomonadati</taxon>
        <taxon>Planctomycetota</taxon>
        <taxon>Phycisphaerae</taxon>
        <taxon>Sedimentisphaerales</taxon>
        <taxon>Sedimentisphaeraceae</taxon>
        <taxon>Sedimentisphaera</taxon>
    </lineage>
</organism>
<protein>
    <recommendedName>
        <fullName evidence="3">Lipoprotein</fullName>
    </recommendedName>
</protein>